<gene>
    <name evidence="13 15" type="primary">lolB</name>
    <name evidence="15" type="ORF">VPAL9027_00228</name>
</gene>
<dbReference type="Gene3D" id="2.50.20.10">
    <property type="entry name" value="Lipoprotein localisation LolA/LolB/LppX"/>
    <property type="match status" value="1"/>
</dbReference>
<evidence type="ECO:0000256" key="10">
    <source>
        <dbReference type="ARBA" id="ARBA00023186"/>
    </source>
</evidence>
<evidence type="ECO:0000256" key="13">
    <source>
        <dbReference type="HAMAP-Rule" id="MF_00233"/>
    </source>
</evidence>
<evidence type="ECO:0000256" key="14">
    <source>
        <dbReference type="SAM" id="SignalP"/>
    </source>
</evidence>
<feature type="chain" id="PRO_5013204193" description="Outer-membrane lipoprotein LolB" evidence="14">
    <location>
        <begin position="31"/>
        <end position="208"/>
    </location>
</feature>
<dbReference type="PROSITE" id="PS51257">
    <property type="entry name" value="PROKAR_LIPOPROTEIN"/>
    <property type="match status" value="1"/>
</dbReference>
<comment type="subcellular location">
    <subcellularLocation>
        <location evidence="1 13">Cell outer membrane</location>
        <topology evidence="1 13">Lipid-anchor</topology>
    </subcellularLocation>
</comment>
<dbReference type="STRING" id="1918946.VPAL9027_00228"/>
<dbReference type="GO" id="GO:0009279">
    <property type="term" value="C:cell outer membrane"/>
    <property type="evidence" value="ECO:0007669"/>
    <property type="project" value="UniProtKB-SubCell"/>
</dbReference>
<evidence type="ECO:0000256" key="6">
    <source>
        <dbReference type="ARBA" id="ARBA00022729"/>
    </source>
</evidence>
<dbReference type="HAMAP" id="MF_00233">
    <property type="entry name" value="LolB"/>
    <property type="match status" value="1"/>
</dbReference>
<evidence type="ECO:0000256" key="7">
    <source>
        <dbReference type="ARBA" id="ARBA00022927"/>
    </source>
</evidence>
<dbReference type="Pfam" id="PF03550">
    <property type="entry name" value="LolB"/>
    <property type="match status" value="1"/>
</dbReference>
<evidence type="ECO:0000313" key="15">
    <source>
        <dbReference type="EMBL" id="SJL82303.1"/>
    </source>
</evidence>
<comment type="function">
    <text evidence="13">Plays a critical role in the incorporation of lipoproteins in the outer membrane after they are released by the LolA protein.</text>
</comment>
<keyword evidence="9 13" id="KW-0564">Palmitate</keyword>
<dbReference type="SUPFAM" id="SSF89392">
    <property type="entry name" value="Prokaryotic lipoproteins and lipoprotein localization factors"/>
    <property type="match status" value="1"/>
</dbReference>
<keyword evidence="7 13" id="KW-0653">Protein transport</keyword>
<protein>
    <recommendedName>
        <fullName evidence="4 13">Outer-membrane lipoprotein LolB</fullName>
    </recommendedName>
</protein>
<comment type="subunit">
    <text evidence="3 13">Monomer.</text>
</comment>
<evidence type="ECO:0000256" key="9">
    <source>
        <dbReference type="ARBA" id="ARBA00023139"/>
    </source>
</evidence>
<dbReference type="NCBIfam" id="TIGR00548">
    <property type="entry name" value="lolB"/>
    <property type="match status" value="1"/>
</dbReference>
<evidence type="ECO:0000256" key="3">
    <source>
        <dbReference type="ARBA" id="ARBA00011245"/>
    </source>
</evidence>
<organism evidence="15 16">
    <name type="scientific">Vibrio palustris</name>
    <dbReference type="NCBI Taxonomy" id="1918946"/>
    <lineage>
        <taxon>Bacteria</taxon>
        <taxon>Pseudomonadati</taxon>
        <taxon>Pseudomonadota</taxon>
        <taxon>Gammaproteobacteria</taxon>
        <taxon>Vibrionales</taxon>
        <taxon>Vibrionaceae</taxon>
        <taxon>Vibrio</taxon>
    </lineage>
</organism>
<reference evidence="15 16" key="1">
    <citation type="submission" date="2017-02" db="EMBL/GenBank/DDBJ databases">
        <authorList>
            <person name="Peterson S.W."/>
        </authorList>
    </citation>
    <scope>NUCLEOTIDE SEQUENCE [LARGE SCALE GENOMIC DNA]</scope>
    <source>
        <strain evidence="15 16">CECT 9027</strain>
    </source>
</reference>
<keyword evidence="11 13" id="KW-0998">Cell outer membrane</keyword>
<evidence type="ECO:0000256" key="2">
    <source>
        <dbReference type="ARBA" id="ARBA00009696"/>
    </source>
</evidence>
<evidence type="ECO:0000256" key="8">
    <source>
        <dbReference type="ARBA" id="ARBA00023136"/>
    </source>
</evidence>
<keyword evidence="16" id="KW-1185">Reference proteome</keyword>
<proteinExistence type="inferred from homology"/>
<dbReference type="InterPro" id="IPR004565">
    <property type="entry name" value="OM_lipoprot_LolB"/>
</dbReference>
<keyword evidence="8 13" id="KW-0472">Membrane</keyword>
<dbReference type="EMBL" id="FUFT01000001">
    <property type="protein sequence ID" value="SJL82303.1"/>
    <property type="molecule type" value="Genomic_DNA"/>
</dbReference>
<feature type="signal peptide" evidence="14">
    <location>
        <begin position="1"/>
        <end position="30"/>
    </location>
</feature>
<keyword evidence="10 13" id="KW-0143">Chaperone</keyword>
<evidence type="ECO:0000256" key="12">
    <source>
        <dbReference type="ARBA" id="ARBA00023288"/>
    </source>
</evidence>
<sequence>MYNMRFVTQRITLVFSLILLLAGCSSVSKAPDYQVDWSSHESRLNQIDNYSLSGKMGYISPQKRESMNFQWRKRGENTDLRLTNFLGQTLLHLTITKDGSTIKTYDDKVFHDKDAQALVARLTGLRLPILPLQKWVLGLPNDSDDHILNQHNTLGSLITTVDNKRWLVNYTDYEPFPYQESTIPLPKRLSLTQGQVKLRIVIAKWTVK</sequence>
<accession>A0A1R4B076</accession>
<dbReference type="Proteomes" id="UP000189475">
    <property type="component" value="Unassembled WGS sequence"/>
</dbReference>
<dbReference type="InterPro" id="IPR029046">
    <property type="entry name" value="LolA/LolB/LppX"/>
</dbReference>
<dbReference type="AlphaFoldDB" id="A0A1R4B076"/>
<keyword evidence="12 13" id="KW-0449">Lipoprotein</keyword>
<dbReference type="CDD" id="cd16326">
    <property type="entry name" value="LolB"/>
    <property type="match status" value="1"/>
</dbReference>
<comment type="similarity">
    <text evidence="2 13">Belongs to the LolB family.</text>
</comment>
<dbReference type="GO" id="GO:0015031">
    <property type="term" value="P:protein transport"/>
    <property type="evidence" value="ECO:0007669"/>
    <property type="project" value="UniProtKB-KW"/>
</dbReference>
<keyword evidence="6 13" id="KW-0732">Signal</keyword>
<evidence type="ECO:0000256" key="1">
    <source>
        <dbReference type="ARBA" id="ARBA00004459"/>
    </source>
</evidence>
<evidence type="ECO:0000313" key="16">
    <source>
        <dbReference type="Proteomes" id="UP000189475"/>
    </source>
</evidence>
<evidence type="ECO:0000256" key="4">
    <source>
        <dbReference type="ARBA" id="ARBA00016202"/>
    </source>
</evidence>
<evidence type="ECO:0000256" key="11">
    <source>
        <dbReference type="ARBA" id="ARBA00023237"/>
    </source>
</evidence>
<name>A0A1R4B076_9VIBR</name>
<evidence type="ECO:0000256" key="5">
    <source>
        <dbReference type="ARBA" id="ARBA00022448"/>
    </source>
</evidence>
<dbReference type="GO" id="GO:0044874">
    <property type="term" value="P:lipoprotein localization to outer membrane"/>
    <property type="evidence" value="ECO:0007669"/>
    <property type="project" value="UniProtKB-UniRule"/>
</dbReference>
<keyword evidence="5 13" id="KW-0813">Transport</keyword>